<evidence type="ECO:0000256" key="2">
    <source>
        <dbReference type="ARBA" id="ARBA00022840"/>
    </source>
</evidence>
<feature type="region of interest" description="Disordered" evidence="3">
    <location>
        <begin position="655"/>
        <end position="674"/>
    </location>
</feature>
<dbReference type="Pfam" id="PF13191">
    <property type="entry name" value="AAA_16"/>
    <property type="match status" value="1"/>
</dbReference>
<keyword evidence="1" id="KW-0547">Nucleotide-binding</keyword>
<evidence type="ECO:0000256" key="3">
    <source>
        <dbReference type="SAM" id="MobiDB-lite"/>
    </source>
</evidence>
<feature type="domain" description="Orc1-like AAA ATPase" evidence="4">
    <location>
        <begin position="26"/>
        <end position="190"/>
    </location>
</feature>
<gene>
    <name evidence="5" type="ORF">GCM10025862_40490</name>
</gene>
<comment type="caution">
    <text evidence="5">The sequence shown here is derived from an EMBL/GenBank/DDBJ whole genome shotgun (WGS) entry which is preliminary data.</text>
</comment>
<protein>
    <recommendedName>
        <fullName evidence="4">Orc1-like AAA ATPase domain-containing protein</fullName>
    </recommendedName>
</protein>
<proteinExistence type="predicted"/>
<evidence type="ECO:0000313" key="5">
    <source>
        <dbReference type="EMBL" id="GMA22028.1"/>
    </source>
</evidence>
<dbReference type="PANTHER" id="PTHR16305:SF35">
    <property type="entry name" value="TRANSCRIPTIONAL ACTIVATOR DOMAIN"/>
    <property type="match status" value="1"/>
</dbReference>
<evidence type="ECO:0000256" key="1">
    <source>
        <dbReference type="ARBA" id="ARBA00022741"/>
    </source>
</evidence>
<dbReference type="PANTHER" id="PTHR16305">
    <property type="entry name" value="TESTICULAR SOLUBLE ADENYLYL CYCLASE"/>
    <property type="match status" value="1"/>
</dbReference>
<evidence type="ECO:0000313" key="6">
    <source>
        <dbReference type="Proteomes" id="UP001157109"/>
    </source>
</evidence>
<dbReference type="SUPFAM" id="SSF52540">
    <property type="entry name" value="P-loop containing nucleoside triphosphate hydrolases"/>
    <property type="match status" value="1"/>
</dbReference>
<dbReference type="InterPro" id="IPR011990">
    <property type="entry name" value="TPR-like_helical_dom_sf"/>
</dbReference>
<sequence length="674" mass="71956">MTGGAQLARLELGTIIGPMSTRYRTPFVGRAAELEALRRAVGAPDVSGLAVLAGDAGIGKTRLLDELVSQLTDDGVLVLMGHCVGQAGSGLAYLPLLELVAEAERVCPDVVAEIVDRQPSLELLRPGRGGRHDAVPPAVIADSLHALLEALAQRRPVLAIVEDLHWADQATRDLVTVLLTRGFAGPLALVVTYRSDDVHRRHDLHETLTIWTRLPGVHRLELGPLPTGSMRHLVSVQPGAPTDRDQVDGIAARADGNAFFAEELVAATVAGRPLGDDLARVLRVRVERLGQPAQKVLRALALAERQVDHTLLEAVVDLPAEELDEVLSGGIDHHLLEVRPDGRVGFRHALLGETLAEGLLPGERKRLHQRYLVALQAHPSLGSPAEVARHAARAGEVEVAVSARLEAAAAAAGAGAPQDAVRHYEKALALMSAGDTRRVATTVAAAEASSLAGSSLHALDLLGDALEDEHDDEGRALLLAARSDAAGGFDLPIDRVALTEEALELYWGAHPAPLTETGDTASEPAEVALTRLSLLQSRLEALVDDGLYREAWEVAERVETLAAAAHEPRLVARVRASMSRAGGSDQDRAAALRVLQEIRQELRGTDDPTQVRVLYRLGHLAYQDGEIADAVRLFAEGAQLAQRLGRPLAPYGMESGFQGRSRGSTSATWTVRWS</sequence>
<evidence type="ECO:0000259" key="4">
    <source>
        <dbReference type="Pfam" id="PF13191"/>
    </source>
</evidence>
<accession>A0ABQ6HWG2</accession>
<dbReference type="Gene3D" id="1.25.40.10">
    <property type="entry name" value="Tetratricopeptide repeat domain"/>
    <property type="match status" value="1"/>
</dbReference>
<dbReference type="InterPro" id="IPR041664">
    <property type="entry name" value="AAA_16"/>
</dbReference>
<dbReference type="InterPro" id="IPR027417">
    <property type="entry name" value="P-loop_NTPase"/>
</dbReference>
<organism evidence="5 6">
    <name type="scientific">Arsenicicoccus piscis</name>
    <dbReference type="NCBI Taxonomy" id="673954"/>
    <lineage>
        <taxon>Bacteria</taxon>
        <taxon>Bacillati</taxon>
        <taxon>Actinomycetota</taxon>
        <taxon>Actinomycetes</taxon>
        <taxon>Micrococcales</taxon>
        <taxon>Intrasporangiaceae</taxon>
        <taxon>Arsenicicoccus</taxon>
    </lineage>
</organism>
<feature type="compositionally biased region" description="Polar residues" evidence="3">
    <location>
        <begin position="661"/>
        <end position="674"/>
    </location>
</feature>
<keyword evidence="6" id="KW-1185">Reference proteome</keyword>
<reference evidence="6" key="1">
    <citation type="journal article" date="2019" name="Int. J. Syst. Evol. Microbiol.">
        <title>The Global Catalogue of Microorganisms (GCM) 10K type strain sequencing project: providing services to taxonomists for standard genome sequencing and annotation.</title>
        <authorList>
            <consortium name="The Broad Institute Genomics Platform"/>
            <consortium name="The Broad Institute Genome Sequencing Center for Infectious Disease"/>
            <person name="Wu L."/>
            <person name="Ma J."/>
        </authorList>
    </citation>
    <scope>NUCLEOTIDE SEQUENCE [LARGE SCALE GENOMIC DNA]</scope>
    <source>
        <strain evidence="6">NBRC 105830</strain>
    </source>
</reference>
<dbReference type="Proteomes" id="UP001157109">
    <property type="component" value="Unassembled WGS sequence"/>
</dbReference>
<dbReference type="EMBL" id="BSUJ01000002">
    <property type="protein sequence ID" value="GMA22028.1"/>
    <property type="molecule type" value="Genomic_DNA"/>
</dbReference>
<name>A0ABQ6HWG2_9MICO</name>
<keyword evidence="2" id="KW-0067">ATP-binding</keyword>